<evidence type="ECO:0000313" key="2">
    <source>
        <dbReference type="EMBL" id="ATB44614.1"/>
    </source>
</evidence>
<keyword evidence="1" id="KW-0732">Signal</keyword>
<dbReference type="KEGG" id="mmas:MYMAC_000185"/>
<dbReference type="SUPFAM" id="SSF48452">
    <property type="entry name" value="TPR-like"/>
    <property type="match status" value="1"/>
</dbReference>
<accession>A0A250JL53</accession>
<reference evidence="2 3" key="1">
    <citation type="submission" date="2017-06" db="EMBL/GenBank/DDBJ databases">
        <title>Sequencing and comparative analysis of myxobacterial genomes.</title>
        <authorList>
            <person name="Rupp O."/>
            <person name="Goesmann A."/>
            <person name="Sogaard-Andersen L."/>
        </authorList>
    </citation>
    <scope>NUCLEOTIDE SEQUENCE [LARGE SCALE GENOMIC DNA]</scope>
    <source>
        <strain evidence="2 3">DSM 14697</strain>
    </source>
</reference>
<gene>
    <name evidence="2" type="ORF">MYMAC_000185</name>
</gene>
<dbReference type="Gene3D" id="1.25.40.10">
    <property type="entry name" value="Tetratricopeptide repeat domain"/>
    <property type="match status" value="1"/>
</dbReference>
<proteinExistence type="predicted"/>
<name>A0A250JL53_9BACT</name>
<dbReference type="Proteomes" id="UP000217343">
    <property type="component" value="Chromosome"/>
</dbReference>
<evidence type="ECO:0008006" key="4">
    <source>
        <dbReference type="Google" id="ProtNLM"/>
    </source>
</evidence>
<evidence type="ECO:0000256" key="1">
    <source>
        <dbReference type="SAM" id="SignalP"/>
    </source>
</evidence>
<dbReference type="EMBL" id="CP022203">
    <property type="protein sequence ID" value="ATB44614.1"/>
    <property type="molecule type" value="Genomic_DNA"/>
</dbReference>
<evidence type="ECO:0000313" key="3">
    <source>
        <dbReference type="Proteomes" id="UP000217343"/>
    </source>
</evidence>
<dbReference type="InterPro" id="IPR011990">
    <property type="entry name" value="TPR-like_helical_dom_sf"/>
</dbReference>
<protein>
    <recommendedName>
        <fullName evidence="4">Tetratricopeptide repeat protein</fullName>
    </recommendedName>
</protein>
<keyword evidence="3" id="KW-1185">Reference proteome</keyword>
<feature type="chain" id="PRO_5012987566" description="Tetratricopeptide repeat protein" evidence="1">
    <location>
        <begin position="42"/>
        <end position="277"/>
    </location>
</feature>
<organism evidence="2 3">
    <name type="scientific">Corallococcus macrosporus DSM 14697</name>
    <dbReference type="NCBI Taxonomy" id="1189310"/>
    <lineage>
        <taxon>Bacteria</taxon>
        <taxon>Pseudomonadati</taxon>
        <taxon>Myxococcota</taxon>
        <taxon>Myxococcia</taxon>
        <taxon>Myxococcales</taxon>
        <taxon>Cystobacterineae</taxon>
        <taxon>Myxococcaceae</taxon>
        <taxon>Corallococcus</taxon>
    </lineage>
</organism>
<feature type="signal peptide" evidence="1">
    <location>
        <begin position="1"/>
        <end position="41"/>
    </location>
</feature>
<dbReference type="OrthoDB" id="5525460at2"/>
<dbReference type="AlphaFoldDB" id="A0A250JL53"/>
<sequence>MNLAAVNGADARMLAFTAVKTFARVSGVLLLCLGGASPVLAAAPDANVQGFKAYEKGDIRKAHGLFEKALKKDPANPYARLNRARTTTLLEHKRDVDDACDFGSNWVYLALADLSEAVKANRAAILPKIDEDQKGLKALKALDEYKKWRTAVSVLAEEKGAVDGLIGVGTTSDWLYVQPAQVPVHVTLVGDERVVETRPDTGDSTPAKWTRSGAGVKITPEKAPAQSWRLQVRETFFNQGKSFFYELVLVPEGDVPEPASEWMSGPLVAGPLTADCS</sequence>